<accession>A0A430KQJ5</accession>
<evidence type="ECO:0000313" key="5">
    <source>
        <dbReference type="Proteomes" id="UP000283087"/>
    </source>
</evidence>
<dbReference type="EMBL" id="RQXW01000009">
    <property type="protein sequence ID" value="RTE65613.1"/>
    <property type="molecule type" value="Genomic_DNA"/>
</dbReference>
<reference evidence="4 5" key="1">
    <citation type="submission" date="2018-11" db="EMBL/GenBank/DDBJ databases">
        <title>The draft genome sequence of Amphritea opalescens ANRC-JH13T.</title>
        <authorList>
            <person name="Fang Z."/>
            <person name="Zhang Y."/>
            <person name="Han X."/>
        </authorList>
    </citation>
    <scope>NUCLEOTIDE SEQUENCE [LARGE SCALE GENOMIC DNA]</scope>
    <source>
        <strain evidence="4 5">ANRC-JH13</strain>
    </source>
</reference>
<protein>
    <submittedName>
        <fullName evidence="4">Hypoxanthine phosphoribosyltransferase</fullName>
    </submittedName>
</protein>
<gene>
    <name evidence="4" type="ORF">EH243_11780</name>
</gene>
<evidence type="ECO:0000259" key="3">
    <source>
        <dbReference type="Pfam" id="PF00156"/>
    </source>
</evidence>
<feature type="domain" description="Phosphoribosyltransferase" evidence="3">
    <location>
        <begin position="3"/>
        <end position="143"/>
    </location>
</feature>
<dbReference type="PANTHER" id="PTHR43363:SF1">
    <property type="entry name" value="HYPOXANTHINE-GUANINE PHOSPHORIBOSYLTRANSFERASE"/>
    <property type="match status" value="1"/>
</dbReference>
<evidence type="ECO:0000256" key="1">
    <source>
        <dbReference type="ARBA" id="ARBA00022676"/>
    </source>
</evidence>
<dbReference type="SUPFAM" id="SSF53271">
    <property type="entry name" value="PRTase-like"/>
    <property type="match status" value="1"/>
</dbReference>
<dbReference type="InterPro" id="IPR029057">
    <property type="entry name" value="PRTase-like"/>
</dbReference>
<dbReference type="Pfam" id="PF00156">
    <property type="entry name" value="Pribosyltran"/>
    <property type="match status" value="1"/>
</dbReference>
<name>A0A430KQJ5_9GAMM</name>
<keyword evidence="1 4" id="KW-0328">Glycosyltransferase</keyword>
<keyword evidence="5" id="KW-1185">Reference proteome</keyword>
<dbReference type="InterPro" id="IPR000836">
    <property type="entry name" value="PRTase_dom"/>
</dbReference>
<comment type="caution">
    <text evidence="4">The sequence shown here is derived from an EMBL/GenBank/DDBJ whole genome shotgun (WGS) entry which is preliminary data.</text>
</comment>
<dbReference type="PANTHER" id="PTHR43363">
    <property type="entry name" value="HYPOXANTHINE PHOSPHORIBOSYLTRANSFERASE"/>
    <property type="match status" value="1"/>
</dbReference>
<dbReference type="AlphaFoldDB" id="A0A430KQJ5"/>
<organism evidence="4 5">
    <name type="scientific">Amphritea opalescens</name>
    <dbReference type="NCBI Taxonomy" id="2490544"/>
    <lineage>
        <taxon>Bacteria</taxon>
        <taxon>Pseudomonadati</taxon>
        <taxon>Pseudomonadota</taxon>
        <taxon>Gammaproteobacteria</taxon>
        <taxon>Oceanospirillales</taxon>
        <taxon>Oceanospirillaceae</taxon>
        <taxon>Amphritea</taxon>
    </lineage>
</organism>
<sequence>MVQKTYLDAQTLLDDSFRLGAKIVNDGFKPTYIIAIWRGGTPIGVAVQEFLAYYGVQSDHIAIRTSSYADEIDQRAKKVKVHGMDYLIKNIQATDSLLIVDDVYDTGLTIQAVIAELRDKCRLNTPEDIRIAVPYFKPTRNKTGVDPEYYLYETEAWLKYPHSLEGLTVDELKEHRPELFGIIGHLLPEAG</sequence>
<keyword evidence="2 4" id="KW-0808">Transferase</keyword>
<proteinExistence type="predicted"/>
<dbReference type="RefSeq" id="WP_126158866.1">
    <property type="nucleotide sequence ID" value="NZ_RQXW01000009.1"/>
</dbReference>
<dbReference type="Gene3D" id="3.40.50.2020">
    <property type="match status" value="1"/>
</dbReference>
<dbReference type="CDD" id="cd06223">
    <property type="entry name" value="PRTases_typeI"/>
    <property type="match status" value="1"/>
</dbReference>
<evidence type="ECO:0000313" key="4">
    <source>
        <dbReference type="EMBL" id="RTE65613.1"/>
    </source>
</evidence>
<dbReference type="GO" id="GO:0016757">
    <property type="term" value="F:glycosyltransferase activity"/>
    <property type="evidence" value="ECO:0007669"/>
    <property type="project" value="UniProtKB-KW"/>
</dbReference>
<dbReference type="Proteomes" id="UP000283087">
    <property type="component" value="Unassembled WGS sequence"/>
</dbReference>
<dbReference type="OrthoDB" id="199120at2"/>
<evidence type="ECO:0000256" key="2">
    <source>
        <dbReference type="ARBA" id="ARBA00022679"/>
    </source>
</evidence>